<dbReference type="Pfam" id="PF08268">
    <property type="entry name" value="FBA_3"/>
    <property type="match status" value="1"/>
</dbReference>
<dbReference type="OrthoDB" id="1894463at2759"/>
<dbReference type="InterPro" id="IPR013187">
    <property type="entry name" value="F-box-assoc_dom_typ3"/>
</dbReference>
<dbReference type="InParanoid" id="A0A2P5DUX7"/>
<dbReference type="PANTHER" id="PTHR31672:SF2">
    <property type="entry name" value="F-BOX DOMAIN-CONTAINING PROTEIN"/>
    <property type="match status" value="1"/>
</dbReference>
<dbReference type="EMBL" id="JXTC01000247">
    <property type="protein sequence ID" value="PON77104.1"/>
    <property type="molecule type" value="Genomic_DNA"/>
</dbReference>
<dbReference type="PANTHER" id="PTHR31672">
    <property type="entry name" value="BNACNNG10540D PROTEIN"/>
    <property type="match status" value="1"/>
</dbReference>
<dbReference type="InterPro" id="IPR050796">
    <property type="entry name" value="SCF_F-box_component"/>
</dbReference>
<evidence type="ECO:0000313" key="4">
    <source>
        <dbReference type="Proteomes" id="UP000237000"/>
    </source>
</evidence>
<dbReference type="NCBIfam" id="TIGR01640">
    <property type="entry name" value="F_box_assoc_1"/>
    <property type="match status" value="1"/>
</dbReference>
<dbReference type="Pfam" id="PF12937">
    <property type="entry name" value="F-box-like"/>
    <property type="match status" value="1"/>
</dbReference>
<dbReference type="InterPro" id="IPR036047">
    <property type="entry name" value="F-box-like_dom_sf"/>
</dbReference>
<keyword evidence="4" id="KW-1185">Reference proteome</keyword>
<reference evidence="4" key="1">
    <citation type="submission" date="2016-06" db="EMBL/GenBank/DDBJ databases">
        <title>Parallel loss of symbiosis genes in relatives of nitrogen-fixing non-legume Parasponia.</title>
        <authorList>
            <person name="Van Velzen R."/>
            <person name="Holmer R."/>
            <person name="Bu F."/>
            <person name="Rutten L."/>
            <person name="Van Zeijl A."/>
            <person name="Liu W."/>
            <person name="Santuari L."/>
            <person name="Cao Q."/>
            <person name="Sharma T."/>
            <person name="Shen D."/>
            <person name="Roswanjaya Y."/>
            <person name="Wardhani T."/>
            <person name="Kalhor M.S."/>
            <person name="Jansen J."/>
            <person name="Van den Hoogen J."/>
            <person name="Gungor B."/>
            <person name="Hartog M."/>
            <person name="Hontelez J."/>
            <person name="Verver J."/>
            <person name="Yang W.-C."/>
            <person name="Schijlen E."/>
            <person name="Repin R."/>
            <person name="Schilthuizen M."/>
            <person name="Schranz E."/>
            <person name="Heidstra R."/>
            <person name="Miyata K."/>
            <person name="Fedorova E."/>
            <person name="Kohlen W."/>
            <person name="Bisseling T."/>
            <person name="Smit S."/>
            <person name="Geurts R."/>
        </authorList>
    </citation>
    <scope>NUCLEOTIDE SEQUENCE [LARGE SCALE GENOMIC DNA]</scope>
    <source>
        <strain evidence="4">cv. RG33-2</strain>
    </source>
</reference>
<evidence type="ECO:0000313" key="3">
    <source>
        <dbReference type="EMBL" id="PON77104.1"/>
    </source>
</evidence>
<dbReference type="STRING" id="63057.A0A2P5DUX7"/>
<dbReference type="PROSITE" id="PS50181">
    <property type="entry name" value="FBOX"/>
    <property type="match status" value="1"/>
</dbReference>
<feature type="region of interest" description="Disordered" evidence="1">
    <location>
        <begin position="1"/>
        <end position="25"/>
    </location>
</feature>
<protein>
    <submittedName>
        <fullName evidence="3">F-box domain containing protein</fullName>
    </submittedName>
</protein>
<accession>A0A2P5DUX7</accession>
<dbReference type="Gene3D" id="1.20.1280.50">
    <property type="match status" value="1"/>
</dbReference>
<dbReference type="SUPFAM" id="SSF81383">
    <property type="entry name" value="F-box domain"/>
    <property type="match status" value="1"/>
</dbReference>
<dbReference type="SMART" id="SM00256">
    <property type="entry name" value="FBOX"/>
    <property type="match status" value="1"/>
</dbReference>
<dbReference type="Proteomes" id="UP000237000">
    <property type="component" value="Unassembled WGS sequence"/>
</dbReference>
<evidence type="ECO:0000259" key="2">
    <source>
        <dbReference type="PROSITE" id="PS50181"/>
    </source>
</evidence>
<dbReference type="InterPro" id="IPR017451">
    <property type="entry name" value="F-box-assoc_interact_dom"/>
</dbReference>
<organism evidence="3 4">
    <name type="scientific">Trema orientale</name>
    <name type="common">Charcoal tree</name>
    <name type="synonym">Celtis orientalis</name>
    <dbReference type="NCBI Taxonomy" id="63057"/>
    <lineage>
        <taxon>Eukaryota</taxon>
        <taxon>Viridiplantae</taxon>
        <taxon>Streptophyta</taxon>
        <taxon>Embryophyta</taxon>
        <taxon>Tracheophyta</taxon>
        <taxon>Spermatophyta</taxon>
        <taxon>Magnoliopsida</taxon>
        <taxon>eudicotyledons</taxon>
        <taxon>Gunneridae</taxon>
        <taxon>Pentapetalae</taxon>
        <taxon>rosids</taxon>
        <taxon>fabids</taxon>
        <taxon>Rosales</taxon>
        <taxon>Cannabaceae</taxon>
        <taxon>Trema</taxon>
    </lineage>
</organism>
<comment type="caution">
    <text evidence="3">The sequence shown here is derived from an EMBL/GenBank/DDBJ whole genome shotgun (WGS) entry which is preliminary data.</text>
</comment>
<sequence length="417" mass="48319">MESSDSLTKIKRSRTNQEEDDEPSNGFETLPWEIISDILSKLPISSLVQFKYVCRAWRLIGQDPNLLQLYGSRTAEENPCLIFHFDSPIRNQLYFVDFHGDCYRDEKQSQVLVVRKIQTPFCSSMPEYDVVGSCNGLLCLSDSLYNDSLYIYNPFMRDYRELPKTNRYPDQEVVFGFGFSPVTKEYKVVKVIYCYRDGNKGFFRHRSRSSTQSEVQVFTLGSSRWRSLGKVSHYLHHWPAVLVQGGLHWMTCRPRYRTGRNIVAFDLDAEEFREVPKPDAFGLRRCDYHLATVRGCLSAAFYISYGKMEIWVMKEYGVKESWVKEFVIGSYTPKAIKQEVNKYSINVSKFFVKGRTVRVLCVLKSGEILLEYKSRALALYNPKSGKFKDLAFQGMPNWFQTIVHVGSLNQIDTLIGT</sequence>
<name>A0A2P5DUX7_TREOI</name>
<dbReference type="FunCoup" id="A0A2P5DUX7">
    <property type="interactions" value="380"/>
</dbReference>
<evidence type="ECO:0000256" key="1">
    <source>
        <dbReference type="SAM" id="MobiDB-lite"/>
    </source>
</evidence>
<dbReference type="InterPro" id="IPR001810">
    <property type="entry name" value="F-box_dom"/>
</dbReference>
<gene>
    <name evidence="3" type="ORF">TorRG33x02_240760</name>
</gene>
<feature type="domain" description="F-box" evidence="2">
    <location>
        <begin position="24"/>
        <end position="69"/>
    </location>
</feature>
<proteinExistence type="predicted"/>
<dbReference type="AlphaFoldDB" id="A0A2P5DUX7"/>